<gene>
    <name evidence="2" type="ORF">IV203_027975</name>
</gene>
<keyword evidence="1" id="KW-1133">Transmembrane helix</keyword>
<evidence type="ECO:0000313" key="2">
    <source>
        <dbReference type="EMBL" id="KAG7370229.1"/>
    </source>
</evidence>
<feature type="transmembrane region" description="Helical" evidence="1">
    <location>
        <begin position="152"/>
        <end position="182"/>
    </location>
</feature>
<accession>A0A9K3Q6K2</accession>
<reference evidence="2" key="1">
    <citation type="journal article" date="2021" name="Sci. Rep.">
        <title>Diploid genomic architecture of Nitzschia inconspicua, an elite biomass production diatom.</title>
        <authorList>
            <person name="Oliver A."/>
            <person name="Podell S."/>
            <person name="Pinowska A."/>
            <person name="Traller J.C."/>
            <person name="Smith S.R."/>
            <person name="McClure R."/>
            <person name="Beliaev A."/>
            <person name="Bohutskyi P."/>
            <person name="Hill E.A."/>
            <person name="Rabines A."/>
            <person name="Zheng H."/>
            <person name="Allen L.Z."/>
            <person name="Kuo A."/>
            <person name="Grigoriev I.V."/>
            <person name="Allen A.E."/>
            <person name="Hazlebeck D."/>
            <person name="Allen E.E."/>
        </authorList>
    </citation>
    <scope>NUCLEOTIDE SEQUENCE</scope>
    <source>
        <strain evidence="2">Hildebrandi</strain>
    </source>
</reference>
<dbReference type="OrthoDB" id="46623at2759"/>
<evidence type="ECO:0000256" key="1">
    <source>
        <dbReference type="SAM" id="Phobius"/>
    </source>
</evidence>
<comment type="caution">
    <text evidence="2">The sequence shown here is derived from an EMBL/GenBank/DDBJ whole genome shotgun (WGS) entry which is preliminary data.</text>
</comment>
<evidence type="ECO:0000313" key="3">
    <source>
        <dbReference type="Proteomes" id="UP000693970"/>
    </source>
</evidence>
<keyword evidence="1" id="KW-0812">Transmembrane</keyword>
<name>A0A9K3Q6K2_9STRA</name>
<keyword evidence="3" id="KW-1185">Reference proteome</keyword>
<sequence length="298" mass="32959">MPSTASSQKALAYLKAVKPNDGWSIDETISLSPSSGNKTDSILRRMKLLRRNVPVSDTSFLDIHYDVKQQVVVGVLTKDGSTCQILVDGQTKKPVSQVKIVNCPDYQYFPNTNRSGETAASSSSSFSSETIGVPQDLSPQEKQLMEVYIKNALMAVAVLIAVKVLFSTMFIIVVLPLLYGFLYSTCPPMESFDAKQQLKRVLRGYHLSDTDPRKPRGVLEEWTARLAATVTTELATLPGYSVEMLPLGGAAIWTSMSVPTANLQCYWIGANHQWYYIGSRELDSTTTMNATSTRPRRE</sequence>
<dbReference type="EMBL" id="JAGRRH010000005">
    <property type="protein sequence ID" value="KAG7370229.1"/>
    <property type="molecule type" value="Genomic_DNA"/>
</dbReference>
<organism evidence="2 3">
    <name type="scientific">Nitzschia inconspicua</name>
    <dbReference type="NCBI Taxonomy" id="303405"/>
    <lineage>
        <taxon>Eukaryota</taxon>
        <taxon>Sar</taxon>
        <taxon>Stramenopiles</taxon>
        <taxon>Ochrophyta</taxon>
        <taxon>Bacillariophyta</taxon>
        <taxon>Bacillariophyceae</taxon>
        <taxon>Bacillariophycidae</taxon>
        <taxon>Bacillariales</taxon>
        <taxon>Bacillariaceae</taxon>
        <taxon>Nitzschia</taxon>
    </lineage>
</organism>
<proteinExistence type="predicted"/>
<keyword evidence="1" id="KW-0472">Membrane</keyword>
<reference evidence="2" key="2">
    <citation type="submission" date="2021-04" db="EMBL/GenBank/DDBJ databases">
        <authorList>
            <person name="Podell S."/>
        </authorList>
    </citation>
    <scope>NUCLEOTIDE SEQUENCE</scope>
    <source>
        <strain evidence="2">Hildebrandi</strain>
    </source>
</reference>
<dbReference type="AlphaFoldDB" id="A0A9K3Q6K2"/>
<protein>
    <submittedName>
        <fullName evidence="2">Uncharacterized protein</fullName>
    </submittedName>
</protein>
<dbReference type="Proteomes" id="UP000693970">
    <property type="component" value="Unassembled WGS sequence"/>
</dbReference>